<accession>A0ABV5P5Z6</accession>
<dbReference type="SUPFAM" id="SSF53474">
    <property type="entry name" value="alpha/beta-Hydrolases"/>
    <property type="match status" value="1"/>
</dbReference>
<reference evidence="1 2" key="1">
    <citation type="submission" date="2024-09" db="EMBL/GenBank/DDBJ databases">
        <authorList>
            <person name="Sun Q."/>
            <person name="Mori K."/>
        </authorList>
    </citation>
    <scope>NUCLEOTIDE SEQUENCE [LARGE SCALE GENOMIC DNA]</scope>
    <source>
        <strain evidence="1 2">JCM 4362</strain>
    </source>
</reference>
<name>A0ABV5P5Z6_STRCM</name>
<dbReference type="RefSeq" id="WP_345219312.1">
    <property type="nucleotide sequence ID" value="NZ_BAAAXE010000002.1"/>
</dbReference>
<dbReference type="Gene3D" id="3.40.50.1820">
    <property type="entry name" value="alpha/beta hydrolase"/>
    <property type="match status" value="1"/>
</dbReference>
<comment type="caution">
    <text evidence="1">The sequence shown here is derived from an EMBL/GenBank/DDBJ whole genome shotgun (WGS) entry which is preliminary data.</text>
</comment>
<evidence type="ECO:0000313" key="1">
    <source>
        <dbReference type="EMBL" id="MFB9518574.1"/>
    </source>
</evidence>
<evidence type="ECO:0000313" key="2">
    <source>
        <dbReference type="Proteomes" id="UP001589718"/>
    </source>
</evidence>
<dbReference type="EMBL" id="JBHMCR010000001">
    <property type="protein sequence ID" value="MFB9518574.1"/>
    <property type="molecule type" value="Genomic_DNA"/>
</dbReference>
<sequence>MTASATTSARLYWESFAHFRDRVTAPSGLSVYPRDISRLSRRAAGLRFTDLRFTDPRWFEELPHGGHFAALEQPESLVEQVRGFFRLFRRRPVPPSLGNPAPGVTGLRHTPRMTALTGPTGPLILFDDDSYMYVLRDRAFAEAWWEMPDEYTCGFDALARPLRMTGEPHRVTLALRGDEPAEAELRRLVADHYERFLPGRTSPRAAGLADFIAELPVEGA</sequence>
<organism evidence="1 2">
    <name type="scientific">Streptomyces cremeus</name>
    <dbReference type="NCBI Taxonomy" id="66881"/>
    <lineage>
        <taxon>Bacteria</taxon>
        <taxon>Bacillati</taxon>
        <taxon>Actinomycetota</taxon>
        <taxon>Actinomycetes</taxon>
        <taxon>Kitasatosporales</taxon>
        <taxon>Streptomycetaceae</taxon>
        <taxon>Streptomyces</taxon>
    </lineage>
</organism>
<keyword evidence="2" id="KW-1185">Reference proteome</keyword>
<gene>
    <name evidence="1" type="ORF">ACFFTU_01215</name>
</gene>
<dbReference type="InterPro" id="IPR029058">
    <property type="entry name" value="AB_hydrolase_fold"/>
</dbReference>
<protein>
    <submittedName>
        <fullName evidence="1">Uncharacterized protein</fullName>
    </submittedName>
</protein>
<proteinExistence type="predicted"/>
<dbReference type="Proteomes" id="UP001589718">
    <property type="component" value="Unassembled WGS sequence"/>
</dbReference>